<evidence type="ECO:0000259" key="4">
    <source>
        <dbReference type="PROSITE" id="PS51192"/>
    </source>
</evidence>
<dbReference type="RefSeq" id="WP_209377068.1">
    <property type="nucleotide sequence ID" value="NZ_JAGIZA010000032.1"/>
</dbReference>
<dbReference type="PANTHER" id="PTHR47962:SF5">
    <property type="entry name" value="ATP-DEPENDENT HELICASE LHR-RELATED"/>
    <property type="match status" value="1"/>
</dbReference>
<evidence type="ECO:0000313" key="6">
    <source>
        <dbReference type="EMBL" id="MBP0496274.1"/>
    </source>
</evidence>
<feature type="region of interest" description="Disordered" evidence="3">
    <location>
        <begin position="1088"/>
        <end position="1110"/>
    </location>
</feature>
<dbReference type="PANTHER" id="PTHR47962">
    <property type="entry name" value="ATP-DEPENDENT HELICASE LHR-RELATED-RELATED"/>
    <property type="match status" value="1"/>
</dbReference>
<organism evidence="6 7">
    <name type="scientific">Roseomonas indoligenes</name>
    <dbReference type="NCBI Taxonomy" id="2820811"/>
    <lineage>
        <taxon>Bacteria</taxon>
        <taxon>Pseudomonadati</taxon>
        <taxon>Pseudomonadota</taxon>
        <taxon>Alphaproteobacteria</taxon>
        <taxon>Acetobacterales</taxon>
        <taxon>Roseomonadaceae</taxon>
        <taxon>Roseomonas</taxon>
    </lineage>
</organism>
<dbReference type="Pfam" id="PF00271">
    <property type="entry name" value="Helicase_C"/>
    <property type="match status" value="1"/>
</dbReference>
<dbReference type="InterPro" id="IPR011545">
    <property type="entry name" value="DEAD/DEAH_box_helicase_dom"/>
</dbReference>
<dbReference type="InterPro" id="IPR001650">
    <property type="entry name" value="Helicase_C-like"/>
</dbReference>
<evidence type="ECO:0000256" key="3">
    <source>
        <dbReference type="SAM" id="MobiDB-lite"/>
    </source>
</evidence>
<comment type="caution">
    <text evidence="6">The sequence shown here is derived from an EMBL/GenBank/DDBJ whole genome shotgun (WGS) entry which is preliminary data.</text>
</comment>
<dbReference type="SUPFAM" id="SSF52540">
    <property type="entry name" value="P-loop containing nucleoside triphosphate hydrolases"/>
    <property type="match status" value="1"/>
</dbReference>
<dbReference type="PROSITE" id="PS51194">
    <property type="entry name" value="HELICASE_CTER"/>
    <property type="match status" value="1"/>
</dbReference>
<dbReference type="GO" id="GO:0005524">
    <property type="term" value="F:ATP binding"/>
    <property type="evidence" value="ECO:0007669"/>
    <property type="project" value="UniProtKB-KW"/>
</dbReference>
<dbReference type="EMBL" id="JAGIZA010000032">
    <property type="protein sequence ID" value="MBP0496274.1"/>
    <property type="molecule type" value="Genomic_DNA"/>
</dbReference>
<sequence>MLPEAGALLDAIEEVEMQSLRWGFVDGSLSEEEVLQLARAAGGDERAEEMLEVLLDARLLLQVASPDGTARLRSRYAETVRLLVRLRQLFPGRPWLAAPRLVSDFRIDRRRRRYPRRNLEPADVIDELRTGGVVLTADQDVAWRALTAGMRLAAFQARATARILQGEADAGTIVTAGTGSGKTLAFYLPALLRLLPRVERSAHWVKVLAIYPRTELLKDQFAEAYRLARMLDATLGACGARPIVVGALFGTTPRNAADAAEKWPSHRSPAVGRICPLMACPACGSDLVWRAEDIAAQRERLVCSAVTCRMEVPGSHVVLTRERMLREPPDLLFTTTEILNQRLSDTRMRALLGVGLPPGRRPLLALLDEVHTYVGTAGAQAALTLRRYRHALGSALPFAGLSATLGEAARFFAELVGLPPDAVVEVTPEPSEMVEEGAEYQVLLRGDPSSQASLLSTSIQAAMLLGRALDPPGRGRSGSVFGKKAFVFTDDLDVTNRLFDDLRDAEGLTIFGRRDAGRNPLAALRGPGTDATARDADGQRWRLCEEIGRPLVTPLTLARTTSQDAGVSAAADVVVATAALEVGFNDPDVGAVLQHKAPRSMASFLQRKGRAGRTRAMRPLTVTVLSDYGRDRLAFQAFEHLFDPSLPPQHLPIRNDHVVRIQAVFSLLDWLAARLPRGTRGWMWDSLSRPRGDRSGDEAVRAHVRDTLGALLKGDVGRLDDLRRWLAASLRMDAAVVEALLWQPPRSLLLEAVPTLLRRLVRDWRLADGTGEDIRVDWHPLPDFVPRNLFSELSLPEVRVVLPPATARHTERVEAVPVAKALAQLAPGRVTRRFAPERGKLSHWFPVQPDAEVQDIQISTYCEQAEFLGQFGEADRIPVFRPWRIRLSQAKAHDALPSSNAVLDWRTQLLPQGDVLSIEVPHRGAWRERVLDVRFHLHRFGGSVLVRRYASTAQAELHRRDGSFSIRVQFRGEGGELAAVGYEFEADGFYLDVSLPTAEELAAAVLPSRLRASCRSAYFRYRVLSDEKLPPAANAFLREWLCQILMSAAIVRSVEKSETIGVALAVSAQDPNSLRDVMTSIFAIQDPAATPSEEDDEDESDADGVPAPEPQASRLQGALMELIDSEQVRSRLGELARELDDVPPGPWGSWLRATLAETVAEAVLQACMTTAPRHAATDTLVLDLEEGPGGQTRIWVTETTLGGAGVVQAFADVFSAEPHALFRAIEAALAQTDLEIAAEGLERFLSMASEHPNVADAADRLRVSLGHEERGRLRQALWLQLARLGLDVPHALAVSLDARLLRPGTRRELDELLLRVIERWDALEAKLGVSIGLREMAYVAASDEDIASAIREVLRDAAPSVPQSAVDLVQVLASLLWPRGIEIRQRSLQSYNPFRKRRLSDPALVRHLLLDDRVPEVAALGADWRGLLGAALSVHGGARVWAPAEQPEALRRVLVEALALPIEVAYLRFFPTVERLGREGGRLIATLSLRECI</sequence>
<dbReference type="InterPro" id="IPR052511">
    <property type="entry name" value="ATP-dep_Helicase"/>
</dbReference>
<dbReference type="InterPro" id="IPR027417">
    <property type="entry name" value="P-loop_NTPase"/>
</dbReference>
<dbReference type="SMART" id="SM00490">
    <property type="entry name" value="HELICc"/>
    <property type="match status" value="1"/>
</dbReference>
<keyword evidence="7" id="KW-1185">Reference proteome</keyword>
<proteinExistence type="predicted"/>
<accession>A0A940S8N2</accession>
<feature type="compositionally biased region" description="Acidic residues" evidence="3">
    <location>
        <begin position="1092"/>
        <end position="1102"/>
    </location>
</feature>
<evidence type="ECO:0000256" key="2">
    <source>
        <dbReference type="ARBA" id="ARBA00022840"/>
    </source>
</evidence>
<dbReference type="Proteomes" id="UP000677537">
    <property type="component" value="Unassembled WGS sequence"/>
</dbReference>
<dbReference type="Gene3D" id="3.40.50.300">
    <property type="entry name" value="P-loop containing nucleotide triphosphate hydrolases"/>
    <property type="match status" value="2"/>
</dbReference>
<dbReference type="GO" id="GO:0004386">
    <property type="term" value="F:helicase activity"/>
    <property type="evidence" value="ECO:0007669"/>
    <property type="project" value="UniProtKB-KW"/>
</dbReference>
<dbReference type="Pfam" id="PF00270">
    <property type="entry name" value="DEAD"/>
    <property type="match status" value="1"/>
</dbReference>
<name>A0A940S8N2_9PROT</name>
<feature type="domain" description="Helicase ATP-binding" evidence="4">
    <location>
        <begin position="163"/>
        <end position="423"/>
    </location>
</feature>
<dbReference type="SMART" id="SM00487">
    <property type="entry name" value="DEXDc"/>
    <property type="match status" value="1"/>
</dbReference>
<gene>
    <name evidence="6" type="ORF">J5Y10_26050</name>
</gene>
<dbReference type="InterPro" id="IPR014001">
    <property type="entry name" value="Helicase_ATP-bd"/>
</dbReference>
<feature type="domain" description="Helicase C-terminal" evidence="5">
    <location>
        <begin position="494"/>
        <end position="659"/>
    </location>
</feature>
<dbReference type="PROSITE" id="PS51192">
    <property type="entry name" value="HELICASE_ATP_BIND_1"/>
    <property type="match status" value="1"/>
</dbReference>
<keyword evidence="6" id="KW-0378">Hydrolase</keyword>
<protein>
    <submittedName>
        <fullName evidence="6">DEAD/DEAH box helicase</fullName>
    </submittedName>
</protein>
<keyword evidence="2" id="KW-0067">ATP-binding</keyword>
<evidence type="ECO:0000313" key="7">
    <source>
        <dbReference type="Proteomes" id="UP000677537"/>
    </source>
</evidence>
<keyword evidence="6" id="KW-0347">Helicase</keyword>
<evidence type="ECO:0000259" key="5">
    <source>
        <dbReference type="PROSITE" id="PS51194"/>
    </source>
</evidence>
<keyword evidence="1" id="KW-0547">Nucleotide-binding</keyword>
<reference evidence="6" key="1">
    <citation type="submission" date="2021-03" db="EMBL/GenBank/DDBJ databases">
        <authorList>
            <person name="So Y."/>
        </authorList>
    </citation>
    <scope>NUCLEOTIDE SEQUENCE</scope>
    <source>
        <strain evidence="6">SG15</strain>
    </source>
</reference>
<evidence type="ECO:0000256" key="1">
    <source>
        <dbReference type="ARBA" id="ARBA00022741"/>
    </source>
</evidence>
<dbReference type="NCBIfam" id="NF041067">
    <property type="entry name" value="DpdJ"/>
    <property type="match status" value="1"/>
</dbReference>
<dbReference type="GO" id="GO:0016887">
    <property type="term" value="F:ATP hydrolysis activity"/>
    <property type="evidence" value="ECO:0007669"/>
    <property type="project" value="TreeGrafter"/>
</dbReference>
<dbReference type="GO" id="GO:0003677">
    <property type="term" value="F:DNA binding"/>
    <property type="evidence" value="ECO:0007669"/>
    <property type="project" value="TreeGrafter"/>
</dbReference>